<protein>
    <submittedName>
        <fullName evidence="1">Uncharacterized protein</fullName>
    </submittedName>
</protein>
<evidence type="ECO:0000313" key="2">
    <source>
        <dbReference type="Proteomes" id="UP001419268"/>
    </source>
</evidence>
<gene>
    <name evidence="1" type="ORF">Scep_007646</name>
</gene>
<dbReference type="InterPro" id="IPR043502">
    <property type="entry name" value="DNA/RNA_pol_sf"/>
</dbReference>
<reference evidence="1 2" key="1">
    <citation type="submission" date="2024-01" db="EMBL/GenBank/DDBJ databases">
        <title>Genome assemblies of Stephania.</title>
        <authorList>
            <person name="Yang L."/>
        </authorList>
    </citation>
    <scope>NUCLEOTIDE SEQUENCE [LARGE SCALE GENOMIC DNA]</scope>
    <source>
        <strain evidence="1">JXDWG</strain>
        <tissue evidence="1">Leaf</tissue>
    </source>
</reference>
<dbReference type="AlphaFoldDB" id="A0AAP0KC03"/>
<sequence>MPADLRVLEFLEFVTLLGMDWLAAYHAQLECFSNVVMFWLPDRAEINFQGTSTTFSITRARVATSSKLETFASVLSTAEKVEAKIEEVHVICEFLDVFPAELPGLPPPIEIYFIIDLVPRTKTISILPYMMAHKELEELRTQVDELLELGFIRPSMSPWGAPELFVKKKDGSLRLCIDYRQLNRVTVKNNIHSHALMTCSIS</sequence>
<dbReference type="PANTHER" id="PTHR15503">
    <property type="entry name" value="LDOC1 RELATED"/>
    <property type="match status" value="1"/>
</dbReference>
<comment type="caution">
    <text evidence="1">The sequence shown here is derived from an EMBL/GenBank/DDBJ whole genome shotgun (WGS) entry which is preliminary data.</text>
</comment>
<dbReference type="InterPro" id="IPR032567">
    <property type="entry name" value="RTL1-rel"/>
</dbReference>
<dbReference type="Proteomes" id="UP001419268">
    <property type="component" value="Unassembled WGS sequence"/>
</dbReference>
<evidence type="ECO:0000313" key="1">
    <source>
        <dbReference type="EMBL" id="KAK9148889.1"/>
    </source>
</evidence>
<dbReference type="EMBL" id="JBBNAG010000003">
    <property type="protein sequence ID" value="KAK9148889.1"/>
    <property type="molecule type" value="Genomic_DNA"/>
</dbReference>
<accession>A0AAP0KC03</accession>
<keyword evidence="2" id="KW-1185">Reference proteome</keyword>
<proteinExistence type="predicted"/>
<organism evidence="1 2">
    <name type="scientific">Stephania cephalantha</name>
    <dbReference type="NCBI Taxonomy" id="152367"/>
    <lineage>
        <taxon>Eukaryota</taxon>
        <taxon>Viridiplantae</taxon>
        <taxon>Streptophyta</taxon>
        <taxon>Embryophyta</taxon>
        <taxon>Tracheophyta</taxon>
        <taxon>Spermatophyta</taxon>
        <taxon>Magnoliopsida</taxon>
        <taxon>Ranunculales</taxon>
        <taxon>Menispermaceae</taxon>
        <taxon>Menispermoideae</taxon>
        <taxon>Cissampelideae</taxon>
        <taxon>Stephania</taxon>
    </lineage>
</organism>
<dbReference type="PANTHER" id="PTHR15503:SF45">
    <property type="entry name" value="RNA-DIRECTED DNA POLYMERASE HOMOLOG"/>
    <property type="match status" value="1"/>
</dbReference>
<dbReference type="Gene3D" id="3.10.10.10">
    <property type="entry name" value="HIV Type 1 Reverse Transcriptase, subunit A, domain 1"/>
    <property type="match status" value="1"/>
</dbReference>
<name>A0AAP0KC03_9MAGN</name>
<dbReference type="SUPFAM" id="SSF56672">
    <property type="entry name" value="DNA/RNA polymerases"/>
    <property type="match status" value="1"/>
</dbReference>
<dbReference type="Pfam" id="PF08284">
    <property type="entry name" value="RVP_2"/>
    <property type="match status" value="1"/>
</dbReference>